<dbReference type="InterPro" id="IPR001969">
    <property type="entry name" value="Aspartic_peptidase_AS"/>
</dbReference>
<dbReference type="EMBL" id="JAHQIW010002486">
    <property type="protein sequence ID" value="KAJ1355488.1"/>
    <property type="molecule type" value="Genomic_DNA"/>
</dbReference>
<dbReference type="GO" id="GO:0006508">
    <property type="term" value="P:proteolysis"/>
    <property type="evidence" value="ECO:0007669"/>
    <property type="project" value="InterPro"/>
</dbReference>
<evidence type="ECO:0000313" key="2">
    <source>
        <dbReference type="EMBL" id="KAJ1355488.1"/>
    </source>
</evidence>
<comment type="caution">
    <text evidence="2">The sequence shown here is derived from an EMBL/GenBank/DDBJ whole genome shotgun (WGS) entry which is preliminary data.</text>
</comment>
<dbReference type="PROSITE" id="PS00141">
    <property type="entry name" value="ASP_PROTEASE"/>
    <property type="match status" value="1"/>
</dbReference>
<accession>A0AAD5MFV1</accession>
<gene>
    <name evidence="2" type="ORF">KIN20_012923</name>
</gene>
<name>A0AAD5MFV1_PARTN</name>
<sequence>MFALVRQLSQATGVDNSRELSFGAILLNELPARIRSLVHDKTSHSHNITPSELLNLLADIIPKEAVMDVIESAFPSSAGELVDTTIETSPKSKMQQQSKASHHQRNHAAFSTAVEQIEFSLVTSADVPPTQIKSPPPPLQPASQLEQPSKHCALSLPQPETNPPATLFMCAAVTIFHPDDPSQHIKALALLDSGSDRSYVPNEVADALNLSPLKSEDVQIFTFGTKNCSTCAVLVTKSAFRLKMGKSS</sequence>
<feature type="region of interest" description="Disordered" evidence="1">
    <location>
        <begin position="127"/>
        <end position="146"/>
    </location>
</feature>
<evidence type="ECO:0000313" key="3">
    <source>
        <dbReference type="Proteomes" id="UP001196413"/>
    </source>
</evidence>
<dbReference type="GO" id="GO:0004190">
    <property type="term" value="F:aspartic-type endopeptidase activity"/>
    <property type="evidence" value="ECO:0007669"/>
    <property type="project" value="InterPro"/>
</dbReference>
<keyword evidence="3" id="KW-1185">Reference proteome</keyword>
<evidence type="ECO:0000256" key="1">
    <source>
        <dbReference type="SAM" id="MobiDB-lite"/>
    </source>
</evidence>
<evidence type="ECO:0008006" key="4">
    <source>
        <dbReference type="Google" id="ProtNLM"/>
    </source>
</evidence>
<reference evidence="2" key="1">
    <citation type="submission" date="2021-06" db="EMBL/GenBank/DDBJ databases">
        <title>Parelaphostrongylus tenuis whole genome reference sequence.</title>
        <authorList>
            <person name="Garwood T.J."/>
            <person name="Larsen P.A."/>
            <person name="Fountain-Jones N.M."/>
            <person name="Garbe J.R."/>
            <person name="Macchietto M.G."/>
            <person name="Kania S.A."/>
            <person name="Gerhold R.W."/>
            <person name="Richards J.E."/>
            <person name="Wolf T.M."/>
        </authorList>
    </citation>
    <scope>NUCLEOTIDE SEQUENCE</scope>
    <source>
        <strain evidence="2">MNPRO001-30</strain>
        <tissue evidence="2">Meninges</tissue>
    </source>
</reference>
<dbReference type="AlphaFoldDB" id="A0AAD5MFV1"/>
<protein>
    <recommendedName>
        <fullName evidence="4">Peptidase aspartic putative domain-containing protein</fullName>
    </recommendedName>
</protein>
<organism evidence="2 3">
    <name type="scientific">Parelaphostrongylus tenuis</name>
    <name type="common">Meningeal worm</name>
    <dbReference type="NCBI Taxonomy" id="148309"/>
    <lineage>
        <taxon>Eukaryota</taxon>
        <taxon>Metazoa</taxon>
        <taxon>Ecdysozoa</taxon>
        <taxon>Nematoda</taxon>
        <taxon>Chromadorea</taxon>
        <taxon>Rhabditida</taxon>
        <taxon>Rhabditina</taxon>
        <taxon>Rhabditomorpha</taxon>
        <taxon>Strongyloidea</taxon>
        <taxon>Metastrongylidae</taxon>
        <taxon>Parelaphostrongylus</taxon>
    </lineage>
</organism>
<dbReference type="Proteomes" id="UP001196413">
    <property type="component" value="Unassembled WGS sequence"/>
</dbReference>
<proteinExistence type="predicted"/>